<dbReference type="PROSITE" id="PS50811">
    <property type="entry name" value="WRKY"/>
    <property type="match status" value="1"/>
</dbReference>
<evidence type="ECO:0000313" key="9">
    <source>
        <dbReference type="Proteomes" id="UP001165190"/>
    </source>
</evidence>
<feature type="coiled-coil region" evidence="6">
    <location>
        <begin position="4"/>
        <end position="38"/>
    </location>
</feature>
<evidence type="ECO:0000256" key="4">
    <source>
        <dbReference type="ARBA" id="ARBA00023163"/>
    </source>
</evidence>
<proteinExistence type="predicted"/>
<feature type="domain" description="WRKY" evidence="7">
    <location>
        <begin position="86"/>
        <end position="152"/>
    </location>
</feature>
<evidence type="ECO:0000313" key="8">
    <source>
        <dbReference type="EMBL" id="GMJ15836.1"/>
    </source>
</evidence>
<dbReference type="AlphaFoldDB" id="A0A9W7MXZ4"/>
<comment type="caution">
    <text evidence="8">The sequence shown here is derived from an EMBL/GenBank/DDBJ whole genome shotgun (WGS) entry which is preliminary data.</text>
</comment>
<dbReference type="OrthoDB" id="1931489at2759"/>
<dbReference type="InterPro" id="IPR036576">
    <property type="entry name" value="WRKY_dom_sf"/>
</dbReference>
<evidence type="ECO:0000256" key="2">
    <source>
        <dbReference type="ARBA" id="ARBA00023015"/>
    </source>
</evidence>
<keyword evidence="3 8" id="KW-0238">DNA-binding</keyword>
<protein>
    <submittedName>
        <fullName evidence="8">WRKY DNA-binding protein 40</fullName>
    </submittedName>
</protein>
<dbReference type="SMART" id="SM00774">
    <property type="entry name" value="WRKY"/>
    <property type="match status" value="1"/>
</dbReference>
<evidence type="ECO:0000256" key="6">
    <source>
        <dbReference type="SAM" id="Coils"/>
    </source>
</evidence>
<dbReference type="GO" id="GO:0043565">
    <property type="term" value="F:sequence-specific DNA binding"/>
    <property type="evidence" value="ECO:0007669"/>
    <property type="project" value="InterPro"/>
</dbReference>
<accession>A0A9W7MXZ4</accession>
<dbReference type="GO" id="GO:0005634">
    <property type="term" value="C:nucleus"/>
    <property type="evidence" value="ECO:0007669"/>
    <property type="project" value="UniProtKB-SubCell"/>
</dbReference>
<dbReference type="PANTHER" id="PTHR31429">
    <property type="entry name" value="WRKY TRANSCRIPTION FACTOR 36-RELATED"/>
    <property type="match status" value="1"/>
</dbReference>
<dbReference type="GO" id="GO:0003700">
    <property type="term" value="F:DNA-binding transcription factor activity"/>
    <property type="evidence" value="ECO:0007669"/>
    <property type="project" value="InterPro"/>
</dbReference>
<dbReference type="PANTHER" id="PTHR31429:SF38">
    <property type="entry name" value="WRKY TRANSCRIPTION FACTOR 40-RELATED"/>
    <property type="match status" value="1"/>
</dbReference>
<evidence type="ECO:0000256" key="3">
    <source>
        <dbReference type="ARBA" id="ARBA00023125"/>
    </source>
</evidence>
<evidence type="ECO:0000256" key="5">
    <source>
        <dbReference type="ARBA" id="ARBA00023242"/>
    </source>
</evidence>
<keyword evidence="6" id="KW-0175">Coiled coil</keyword>
<sequence>MDAPDFNKEKVQALQEELERLQKENQTLRLLFEATSSKYKVLHQAYLQESNSQFGPYDECSNKGPRPQVAAVAKASHVFVRTDPRDKSLIIRDGYQWRKYGQKVTKNNASPRAYFKCSVAPGCPVKKKVQRCVEDESFLMATYEGQHNHDACSSPGQSLSSSTATLPYPVLANPFRPTITLDLTLSGSNIQNSVRNYLGNAMEDYSTSNNIDDDENKRVEDYVASLTKDPNFTQALAAAVARSISAGQPKPSIS</sequence>
<gene>
    <name evidence="8" type="ORF">HRI_005252800</name>
</gene>
<dbReference type="SUPFAM" id="SSF118290">
    <property type="entry name" value="WRKY DNA-binding domain"/>
    <property type="match status" value="1"/>
</dbReference>
<keyword evidence="9" id="KW-1185">Reference proteome</keyword>
<keyword evidence="5" id="KW-0539">Nucleus</keyword>
<evidence type="ECO:0000256" key="1">
    <source>
        <dbReference type="ARBA" id="ARBA00004123"/>
    </source>
</evidence>
<dbReference type="InterPro" id="IPR003657">
    <property type="entry name" value="WRKY_dom"/>
</dbReference>
<evidence type="ECO:0000259" key="7">
    <source>
        <dbReference type="PROSITE" id="PS50811"/>
    </source>
</evidence>
<dbReference type="Pfam" id="PF03106">
    <property type="entry name" value="WRKY"/>
    <property type="match status" value="1"/>
</dbReference>
<dbReference type="InterPro" id="IPR044810">
    <property type="entry name" value="WRKY_plant"/>
</dbReference>
<organism evidence="8 9">
    <name type="scientific">Hibiscus trionum</name>
    <name type="common">Flower of an hour</name>
    <dbReference type="NCBI Taxonomy" id="183268"/>
    <lineage>
        <taxon>Eukaryota</taxon>
        <taxon>Viridiplantae</taxon>
        <taxon>Streptophyta</taxon>
        <taxon>Embryophyta</taxon>
        <taxon>Tracheophyta</taxon>
        <taxon>Spermatophyta</taxon>
        <taxon>Magnoliopsida</taxon>
        <taxon>eudicotyledons</taxon>
        <taxon>Gunneridae</taxon>
        <taxon>Pentapetalae</taxon>
        <taxon>rosids</taxon>
        <taxon>malvids</taxon>
        <taxon>Malvales</taxon>
        <taxon>Malvaceae</taxon>
        <taxon>Malvoideae</taxon>
        <taxon>Hibiscus</taxon>
    </lineage>
</organism>
<comment type="subcellular location">
    <subcellularLocation>
        <location evidence="1">Nucleus</location>
    </subcellularLocation>
</comment>
<keyword evidence="4" id="KW-0804">Transcription</keyword>
<dbReference type="Gene3D" id="2.20.25.80">
    <property type="entry name" value="WRKY domain"/>
    <property type="match status" value="1"/>
</dbReference>
<keyword evidence="2" id="KW-0805">Transcription regulation</keyword>
<dbReference type="EMBL" id="BSYR01000092">
    <property type="protein sequence ID" value="GMJ15836.1"/>
    <property type="molecule type" value="Genomic_DNA"/>
</dbReference>
<name>A0A9W7MXZ4_HIBTR</name>
<reference evidence="8" key="1">
    <citation type="submission" date="2023-05" db="EMBL/GenBank/DDBJ databases">
        <title>Genome and transcriptome analyses reveal genes involved in the formation of fine ridges on petal epidermal cells in Hibiscus trionum.</title>
        <authorList>
            <person name="Koshimizu S."/>
            <person name="Masuda S."/>
            <person name="Ishii T."/>
            <person name="Shirasu K."/>
            <person name="Hoshino A."/>
            <person name="Arita M."/>
        </authorList>
    </citation>
    <scope>NUCLEOTIDE SEQUENCE</scope>
    <source>
        <strain evidence="8">Hamamatsu line</strain>
    </source>
</reference>
<dbReference type="Proteomes" id="UP001165190">
    <property type="component" value="Unassembled WGS sequence"/>
</dbReference>